<gene>
    <name evidence="1" type="ORF">Golob_001275</name>
</gene>
<evidence type="ECO:0000313" key="1">
    <source>
        <dbReference type="EMBL" id="MBA0574036.1"/>
    </source>
</evidence>
<comment type="caution">
    <text evidence="1">The sequence shown here is derived from an EMBL/GenBank/DDBJ whole genome shotgun (WGS) entry which is preliminary data.</text>
</comment>
<dbReference type="EMBL" id="JABEZX010000013">
    <property type="protein sequence ID" value="MBA0574036.1"/>
    <property type="molecule type" value="Genomic_DNA"/>
</dbReference>
<keyword evidence="2" id="KW-1185">Reference proteome</keyword>
<dbReference type="AlphaFoldDB" id="A0A7J8NAW0"/>
<name>A0A7J8NAW0_9ROSI</name>
<protein>
    <recommendedName>
        <fullName evidence="3">Zinc knuckle CX2CX4HX4C domain-containing protein</fullName>
    </recommendedName>
</protein>
<proteinExistence type="predicted"/>
<dbReference type="Proteomes" id="UP000593572">
    <property type="component" value="Unassembled WGS sequence"/>
</dbReference>
<organism evidence="1 2">
    <name type="scientific">Gossypium lobatum</name>
    <dbReference type="NCBI Taxonomy" id="34289"/>
    <lineage>
        <taxon>Eukaryota</taxon>
        <taxon>Viridiplantae</taxon>
        <taxon>Streptophyta</taxon>
        <taxon>Embryophyta</taxon>
        <taxon>Tracheophyta</taxon>
        <taxon>Spermatophyta</taxon>
        <taxon>Magnoliopsida</taxon>
        <taxon>eudicotyledons</taxon>
        <taxon>Gunneridae</taxon>
        <taxon>Pentapetalae</taxon>
        <taxon>rosids</taxon>
        <taxon>malvids</taxon>
        <taxon>Malvales</taxon>
        <taxon>Malvaceae</taxon>
        <taxon>Malvoideae</taxon>
        <taxon>Gossypium</taxon>
    </lineage>
</organism>
<sequence length="369" mass="40551">MAMDSFLALEMSWMEKVLGQGASGSGNNEDFEFKKGDFVRATVNGIPTISFSDRVQQILVRDMMTTLVVKLLGRNLLHTLLQNMIHTLWKPSQQFHLMDVENDYFLYNGLGLISWFAGISLQTSNLGGNRGLGRVVQRIEFESLPFVYFSCGRFGHMKDLCLGIGSTKDTNVGNELTASDSPEKDKVVELTESFGTWMLVDRKSRCNSMALQSLVTRVVENGALNLTRTKMTENGVNGVDCLVDIGPGLKDIGKQNGPTLDYPDLGIEASGNFKNSVSIGLDQPAPRGGGRTDPLGYYRLFNPTFDGLVESVVELNNEVIDLIRHLAVTFKENEVPKHAKPNRVVDSIGRGKGNLVLKWRGSGVKGGTV</sequence>
<accession>A0A7J8NAW0</accession>
<evidence type="ECO:0000313" key="2">
    <source>
        <dbReference type="Proteomes" id="UP000593572"/>
    </source>
</evidence>
<evidence type="ECO:0008006" key="3">
    <source>
        <dbReference type="Google" id="ProtNLM"/>
    </source>
</evidence>
<reference evidence="1 2" key="1">
    <citation type="journal article" date="2019" name="Genome Biol. Evol.">
        <title>Insights into the evolution of the New World diploid cottons (Gossypium, subgenus Houzingenia) based on genome sequencing.</title>
        <authorList>
            <person name="Grover C.E."/>
            <person name="Arick M.A. 2nd"/>
            <person name="Thrash A."/>
            <person name="Conover J.L."/>
            <person name="Sanders W.S."/>
            <person name="Peterson D.G."/>
            <person name="Frelichowski J.E."/>
            <person name="Scheffler J.A."/>
            <person name="Scheffler B.E."/>
            <person name="Wendel J.F."/>
        </authorList>
    </citation>
    <scope>NUCLEOTIDE SEQUENCE [LARGE SCALE GENOMIC DNA]</scope>
    <source>
        <strain evidence="1">157</strain>
        <tissue evidence="1">Leaf</tissue>
    </source>
</reference>